<gene>
    <name evidence="2" type="ORF">SE17_09495</name>
</gene>
<dbReference type="PATRIC" id="fig|186479.3.peg.5095"/>
<keyword evidence="3" id="KW-1185">Reference proteome</keyword>
<protein>
    <recommendedName>
        <fullName evidence="1">PatA-like N-terminal domain-containing protein</fullName>
    </recommendedName>
</protein>
<reference evidence="2 3" key="1">
    <citation type="submission" date="2015-09" db="EMBL/GenBank/DDBJ databases">
        <title>Draft genome sequence of Kouleothrix aurantiaca JCM 19913.</title>
        <authorList>
            <person name="Hemp J."/>
        </authorList>
    </citation>
    <scope>NUCLEOTIDE SEQUENCE [LARGE SCALE GENOMIC DNA]</scope>
    <source>
        <strain evidence="2 3">COM-B</strain>
    </source>
</reference>
<dbReference type="AlphaFoldDB" id="A0A0N8PSR6"/>
<evidence type="ECO:0000313" key="2">
    <source>
        <dbReference type="EMBL" id="KPV53469.1"/>
    </source>
</evidence>
<dbReference type="PANTHER" id="PTHR36304:SF4">
    <property type="entry name" value="DUF4388 DOMAIN-CONTAINING PROTEIN"/>
    <property type="match status" value="1"/>
</dbReference>
<organism evidence="2 3">
    <name type="scientific">Kouleothrix aurantiaca</name>
    <dbReference type="NCBI Taxonomy" id="186479"/>
    <lineage>
        <taxon>Bacteria</taxon>
        <taxon>Bacillati</taxon>
        <taxon>Chloroflexota</taxon>
        <taxon>Chloroflexia</taxon>
        <taxon>Chloroflexales</taxon>
        <taxon>Roseiflexineae</taxon>
        <taxon>Roseiflexaceae</taxon>
        <taxon>Kouleothrix</taxon>
    </lineage>
</organism>
<name>A0A0N8PSR6_9CHLR</name>
<sequence>MALQGDLSDFSLIDIIQLLDLSKKTGAVSMRGQRGQEQFDGWLYFRDGRIIGAKLDKLPPLEAAYTFFTFNSGPFQFHDDVILDAPTITQSNEMLIMEGVMHQEAWAKIQTYVPSLNMVPQLVTNPSSTGSEINLEADEWRILTMVNAKNTVGQIAQRSGLGEMRTCEIIAQLLASGLVQKREINLAEALFPELDRIATAAFGVSGQALLHDSYGRANIRDQSVAAPDQINAALDTFEAAAARAFGQERSAQVLRALRSHTQQVLSSL</sequence>
<dbReference type="InterPro" id="IPR025497">
    <property type="entry name" value="PatA-like_N"/>
</dbReference>
<evidence type="ECO:0000313" key="3">
    <source>
        <dbReference type="Proteomes" id="UP000050509"/>
    </source>
</evidence>
<accession>A0A0N8PSR6</accession>
<dbReference type="PANTHER" id="PTHR36304">
    <property type="entry name" value="DOMAIN GTPASE-ACTIVATING PROTEIN, PUTATIVE-RELATED-RELATED"/>
    <property type="match status" value="1"/>
</dbReference>
<proteinExistence type="predicted"/>
<evidence type="ECO:0000259" key="1">
    <source>
        <dbReference type="Pfam" id="PF14332"/>
    </source>
</evidence>
<feature type="domain" description="PatA-like N-terminal" evidence="1">
    <location>
        <begin position="4"/>
        <end position="106"/>
    </location>
</feature>
<dbReference type="Pfam" id="PF14332">
    <property type="entry name" value="DUF4388"/>
    <property type="match status" value="1"/>
</dbReference>
<dbReference type="Proteomes" id="UP000050509">
    <property type="component" value="Unassembled WGS sequence"/>
</dbReference>
<comment type="caution">
    <text evidence="2">The sequence shown here is derived from an EMBL/GenBank/DDBJ whole genome shotgun (WGS) entry which is preliminary data.</text>
</comment>
<dbReference type="EMBL" id="LJCR01000251">
    <property type="protein sequence ID" value="KPV53469.1"/>
    <property type="molecule type" value="Genomic_DNA"/>
</dbReference>